<accession>A0A9E7KB60</accession>
<evidence type="ECO:0000259" key="5">
    <source>
        <dbReference type="PROSITE" id="PS51182"/>
    </source>
</evidence>
<dbReference type="EMBL" id="CP097508">
    <property type="protein sequence ID" value="URE11227.1"/>
    <property type="molecule type" value="Genomic_DNA"/>
</dbReference>
<reference evidence="7" key="1">
    <citation type="submission" date="2022-05" db="EMBL/GenBank/DDBJ databases">
        <title>The Musa troglodytarum L. genome provides insights into the mechanism of non-climacteric behaviour and enrichment of carotenoids.</title>
        <authorList>
            <person name="Wang J."/>
        </authorList>
    </citation>
    <scope>NUCLEOTIDE SEQUENCE</scope>
    <source>
        <tissue evidence="7">Leaf</tissue>
    </source>
</reference>
<feature type="region of interest" description="Disordered" evidence="4">
    <location>
        <begin position="540"/>
        <end position="572"/>
    </location>
</feature>
<dbReference type="Gene3D" id="1.20.58.2220">
    <property type="entry name" value="Formin, FH2 domain"/>
    <property type="match status" value="1"/>
</dbReference>
<feature type="compositionally biased region" description="Basic and acidic residues" evidence="4">
    <location>
        <begin position="1456"/>
        <end position="1471"/>
    </location>
</feature>
<dbReference type="Gene3D" id="3.90.190.10">
    <property type="entry name" value="Protein tyrosine phosphatase superfamily"/>
    <property type="match status" value="1"/>
</dbReference>
<dbReference type="SUPFAM" id="SSF49562">
    <property type="entry name" value="C2 domain (Calcium/lipid-binding domain, CaLB)"/>
    <property type="match status" value="1"/>
</dbReference>
<feature type="compositionally biased region" description="Pro residues" evidence="4">
    <location>
        <begin position="988"/>
        <end position="997"/>
    </location>
</feature>
<dbReference type="Pfam" id="PF02181">
    <property type="entry name" value="FH2"/>
    <property type="match status" value="1"/>
</dbReference>
<feature type="compositionally biased region" description="Pro residues" evidence="4">
    <location>
        <begin position="904"/>
        <end position="913"/>
    </location>
</feature>
<dbReference type="InterPro" id="IPR015425">
    <property type="entry name" value="FH2_Formin"/>
</dbReference>
<dbReference type="InterPro" id="IPR051144">
    <property type="entry name" value="Formin_homology_domain"/>
</dbReference>
<protein>
    <recommendedName>
        <fullName evidence="3">Formin-like protein</fullName>
    </recommendedName>
</protein>
<dbReference type="InterPro" id="IPR014020">
    <property type="entry name" value="Tensin_C2-dom"/>
</dbReference>
<dbReference type="SUPFAM" id="SSF101447">
    <property type="entry name" value="Formin homology 2 domain (FH2 domain)"/>
    <property type="match status" value="1"/>
</dbReference>
<dbReference type="PROSITE" id="PS51182">
    <property type="entry name" value="C2_TENSIN"/>
    <property type="match status" value="1"/>
</dbReference>
<feature type="domain" description="C2 tensin-type" evidence="5">
    <location>
        <begin position="201"/>
        <end position="338"/>
    </location>
</feature>
<evidence type="ECO:0000259" key="6">
    <source>
        <dbReference type="PROSITE" id="PS51444"/>
    </source>
</evidence>
<comment type="similarity">
    <text evidence="1">Belongs to the formin-like family. Class-II subfamily.</text>
</comment>
<evidence type="ECO:0000313" key="7">
    <source>
        <dbReference type="EMBL" id="URE11227.1"/>
    </source>
</evidence>
<feature type="region of interest" description="Disordered" evidence="4">
    <location>
        <begin position="1431"/>
        <end position="1471"/>
    </location>
</feature>
<name>A0A9E7KB60_9LILI</name>
<feature type="compositionally biased region" description="Pro residues" evidence="4">
    <location>
        <begin position="853"/>
        <end position="864"/>
    </location>
</feature>
<feature type="compositionally biased region" description="Low complexity" evidence="4">
    <location>
        <begin position="972"/>
        <end position="983"/>
    </location>
</feature>
<dbReference type="InterPro" id="IPR042201">
    <property type="entry name" value="FH2_Formin_sf"/>
</dbReference>
<dbReference type="InterPro" id="IPR029021">
    <property type="entry name" value="Prot-tyrosine_phosphatase-like"/>
</dbReference>
<dbReference type="SMART" id="SM01326">
    <property type="entry name" value="PTEN_C2"/>
    <property type="match status" value="1"/>
</dbReference>
<organism evidence="7 8">
    <name type="scientific">Musa troglodytarum</name>
    <name type="common">fe'i banana</name>
    <dbReference type="NCBI Taxonomy" id="320322"/>
    <lineage>
        <taxon>Eukaryota</taxon>
        <taxon>Viridiplantae</taxon>
        <taxon>Streptophyta</taxon>
        <taxon>Embryophyta</taxon>
        <taxon>Tracheophyta</taxon>
        <taxon>Spermatophyta</taxon>
        <taxon>Magnoliopsida</taxon>
        <taxon>Liliopsida</taxon>
        <taxon>Zingiberales</taxon>
        <taxon>Musaceae</taxon>
        <taxon>Musa</taxon>
    </lineage>
</organism>
<evidence type="ECO:0000256" key="3">
    <source>
        <dbReference type="RuleBase" id="RU361260"/>
    </source>
</evidence>
<dbReference type="GO" id="GO:0004721">
    <property type="term" value="F:phosphoprotein phosphatase activity"/>
    <property type="evidence" value="ECO:0007669"/>
    <property type="project" value="UniProtKB-KW"/>
</dbReference>
<feature type="region of interest" description="Disordered" evidence="4">
    <location>
        <begin position="848"/>
        <end position="921"/>
    </location>
</feature>
<evidence type="ECO:0000256" key="1">
    <source>
        <dbReference type="ARBA" id="ARBA00006468"/>
    </source>
</evidence>
<dbReference type="Gene3D" id="2.60.40.1110">
    <property type="match status" value="1"/>
</dbReference>
<evidence type="ECO:0000313" key="8">
    <source>
        <dbReference type="Proteomes" id="UP001055439"/>
    </source>
</evidence>
<keyword evidence="8" id="KW-1185">Reference proteome</keyword>
<dbReference type="Proteomes" id="UP001055439">
    <property type="component" value="Chromosome 6"/>
</dbReference>
<dbReference type="PANTHER" id="PTHR45733">
    <property type="entry name" value="FORMIN-J"/>
    <property type="match status" value="1"/>
</dbReference>
<dbReference type="PROSITE" id="PS51444">
    <property type="entry name" value="FH2"/>
    <property type="match status" value="1"/>
</dbReference>
<keyword evidence="2" id="KW-0378">Hydrolase</keyword>
<evidence type="ECO:0000256" key="4">
    <source>
        <dbReference type="SAM" id="MobiDB-lite"/>
    </source>
</evidence>
<dbReference type="PANTHER" id="PTHR45733:SF10">
    <property type="entry name" value="FORMIN-LIKE PROTEIN 15A-RELATED"/>
    <property type="match status" value="1"/>
</dbReference>
<evidence type="ECO:0000256" key="2">
    <source>
        <dbReference type="ARBA" id="ARBA00022912"/>
    </source>
</evidence>
<sequence>MALFKRLFFRKPPDRLLEIAERVYVFDCCFSTATTGEEGEYKDYMGGALAQLQGYHPDASFMVCNFRERDKRSQISDILSEYEIMVMDYPLQSKGCPLLPLVMIHHFLKSSESWLSMEGLHNVLLMHCEREGWLVLAFMLASLLLYGKRYTGEQKTLEMVYKQAPKEFLHLLSPLSPQPSHLRYLQYISRQDSLSDWPPRETTFTLECLIIKAIPRFDHEGGCRPMVRIYRQDHLTPMSSSPTLLFATPRTKNHIHHYRQAVTTKINACCCIQGDIVIECLHLDEDLELEEMMFRVMFNTAFVHSNILALTRDEIDLVWSAKDHFPKDFKIEVVFSNSDASISDTSTEMVVEGRKETQCVSKEASEFFEAEAFSSSDWHDIKRDPYFQIHDAKRDPGRSPKDENYILSKGTRSKLEMSNSDEVSKSMITQNFADVEKLGVNSEFPGMLGQAEIICETGNFKRDKGIVAERLVDLDIVVPIEDKMIVEGSTPPQHRNGISTSEDEEKIALENSNFNQERVGDIKVSAIPENMSHKLEAPSLAGMLKQESSTRRSAARHDDPSSETSCCGRHTDSLVVGDEVEPWDESSLETVGIGFQTMSRLPTTGTKTKVNDEMSVLADDMVTCEEKNIIEVNNYQHELKDIVVLAVEDDTTEMCDIKHDSAHVVSDKMINLHDIHCESEAQALKVKAESILEQRECKPNPEITVNRKKFILVDKAHNPGTQDTENKGKFKMEMHVGKDNTENGVSESEIDVKAVSQKALYDGQMQTPKESLCTISKKIPTCIRLSDYGVIKTRIKQQESVGYGVPPLSPAIHSCSFAKGPSCPPMLIGESTKGLPFLDSHVISGASVKSAALPPPPPPPPPSCPKASMKGALLPRSPSATPHTKNLLPPPPLLLPNQGGRTQGPPPPPPPPLKQNVGIYIPHPPHSAISVKCSSVMPPAPPLEPLLNSCSNASKPLEGAAPILSPPPFASHGGARPPLHAPGAHGGAPPPPPPPRARTPKQRESPHARRLPSSTLSAMPVSQVDARGISPRHGLICPTTSVSSAPCRSSLKPLHWVKVTRAVQGSIWAELQKSEDASNASEFDVSELERLFPAVVTKKDESSKTEGRRKFLGLKPDKVRLIDLRRANNTEIMLTKVKIPLSDLVSAALAMDDSILDVDQVENMIKFCPTKEEMELLKGYTGDKDQLGKCEQYFLELMKVPHVESKLRVFSFKIQFGSQVLDIRKSLNTIDSVCEQICSSAKLKEIMKKILYLGNTLNQGTARGSAIGFHLDSLLKLTDTRSTNNKMTLMHYLCKALAIKSPHLLDFHEDITSLEAASKIQLKYLAEEMQAVVKGLEKVGFELQASENDGPISEVFLKTLKEFTTVAAAEVQSLTMLYTEVGRKADALALYFGEDPAQCPFEQVVTTLLNFISLFRRAHQENCKQAELEKKAEKEWRMDKSKSSTPRSRAVKTPKKQIDEIKMSDDHPPAY</sequence>
<dbReference type="Pfam" id="PF10409">
    <property type="entry name" value="PTEN_C2"/>
    <property type="match status" value="1"/>
</dbReference>
<proteinExistence type="inferred from homology"/>
<feature type="domain" description="FH2" evidence="6">
    <location>
        <begin position="1041"/>
        <end position="1441"/>
    </location>
</feature>
<keyword evidence="2" id="KW-0904">Protein phosphatase</keyword>
<gene>
    <name evidence="7" type="ORF">MUK42_24664</name>
</gene>
<feature type="region of interest" description="Disordered" evidence="4">
    <location>
        <begin position="959"/>
        <end position="1021"/>
    </location>
</feature>
<feature type="compositionally biased region" description="Basic and acidic residues" evidence="4">
    <location>
        <begin position="1431"/>
        <end position="1442"/>
    </location>
</feature>
<dbReference type="OrthoDB" id="1668162at2759"/>
<dbReference type="InterPro" id="IPR035892">
    <property type="entry name" value="C2_domain_sf"/>
</dbReference>
<dbReference type="SMART" id="SM00498">
    <property type="entry name" value="FH2"/>
    <property type="match status" value="1"/>
</dbReference>